<comment type="caution">
    <text evidence="1">The sequence shown here is derived from an EMBL/GenBank/DDBJ whole genome shotgun (WGS) entry which is preliminary data.</text>
</comment>
<dbReference type="InterPro" id="IPR011330">
    <property type="entry name" value="Glyco_hydro/deAcase_b/a-brl"/>
</dbReference>
<evidence type="ECO:0000313" key="2">
    <source>
        <dbReference type="Proteomes" id="UP000470213"/>
    </source>
</evidence>
<sequence length="327" mass="37647">MFVFSIDTEEEWSWEEGFPERDFELTNIKKIPQLQQLFHQLGIRPTYLVDYAVADDEASVATLKPYIDEGACEMGAHLHPWCNPPYFGPTDDKGSHVVNLPETQVKQKLDALLEKLQQQFHVAPNSFRTGRWGIDEKTLKLLAARGITVDSSVYPYYKTKYFDCYGGPLLPYWPAYKDPLAQSDQRDIFELPVTVGFNRKNFAMANRIHQLLCAYPLRWLRSVGVAWHTRVLRKIYLCPELSKPEDMKTLVKRALDNDYPILHMFMHSSSLVDNENSFVAQENAFNAIAGSIKEVVEYISSERKVRFCTVSEAATLLQTNQKKPPHH</sequence>
<dbReference type="Proteomes" id="UP000470213">
    <property type="component" value="Unassembled WGS sequence"/>
</dbReference>
<protein>
    <submittedName>
        <fullName evidence="1">WalW protein</fullName>
    </submittedName>
</protein>
<reference evidence="1 2" key="1">
    <citation type="submission" date="2020-01" db="EMBL/GenBank/DDBJ databases">
        <authorList>
            <person name="Chen J."/>
            <person name="Zhu S."/>
            <person name="Yang J."/>
        </authorList>
    </citation>
    <scope>NUCLEOTIDE SEQUENCE [LARGE SCALE GENOMIC DNA]</scope>
    <source>
        <strain evidence="1 2">345S023</strain>
    </source>
</reference>
<dbReference type="SUPFAM" id="SSF88713">
    <property type="entry name" value="Glycoside hydrolase/deacetylase"/>
    <property type="match status" value="1"/>
</dbReference>
<dbReference type="Gene3D" id="3.20.20.370">
    <property type="entry name" value="Glycoside hydrolase/deacetylase"/>
    <property type="match status" value="1"/>
</dbReference>
<dbReference type="AlphaFoldDB" id="A0A7X5LL26"/>
<evidence type="ECO:0000313" key="1">
    <source>
        <dbReference type="EMBL" id="NDV91340.1"/>
    </source>
</evidence>
<keyword evidence="2" id="KW-1185">Reference proteome</keyword>
<proteinExistence type="predicted"/>
<dbReference type="CDD" id="cd10935">
    <property type="entry name" value="CE4_WalW"/>
    <property type="match status" value="1"/>
</dbReference>
<name>A0A7X5LL26_9ALTE</name>
<gene>
    <name evidence="1" type="ORF">GTH32_09130</name>
</gene>
<accession>A0A7X5LL26</accession>
<dbReference type="EMBL" id="JAAAWN010000010">
    <property type="protein sequence ID" value="NDV91340.1"/>
    <property type="molecule type" value="Genomic_DNA"/>
</dbReference>
<organism evidence="1 2">
    <name type="scientific">Alteromonas profundi</name>
    <dbReference type="NCBI Taxonomy" id="2696062"/>
    <lineage>
        <taxon>Bacteria</taxon>
        <taxon>Pseudomonadati</taxon>
        <taxon>Pseudomonadota</taxon>
        <taxon>Gammaproteobacteria</taxon>
        <taxon>Alteromonadales</taxon>
        <taxon>Alteromonadaceae</taxon>
        <taxon>Alteromonas/Salinimonas group</taxon>
        <taxon>Alteromonas</taxon>
    </lineage>
</organism>
<dbReference type="GO" id="GO:0005975">
    <property type="term" value="P:carbohydrate metabolic process"/>
    <property type="evidence" value="ECO:0007669"/>
    <property type="project" value="InterPro"/>
</dbReference>